<dbReference type="PANTHER" id="PTHR24304:SF2">
    <property type="entry name" value="24-HYDROXYCHOLESTEROL 7-ALPHA-HYDROXYLASE"/>
    <property type="match status" value="1"/>
</dbReference>
<dbReference type="PRINTS" id="PR00465">
    <property type="entry name" value="EP450IV"/>
</dbReference>
<gene>
    <name evidence="10" type="ORF">BDW59DRAFT_54502</name>
</gene>
<evidence type="ECO:0000256" key="1">
    <source>
        <dbReference type="ARBA" id="ARBA00001971"/>
    </source>
</evidence>
<dbReference type="InterPro" id="IPR050529">
    <property type="entry name" value="CYP450_sterol_14alpha_dmase"/>
</dbReference>
<proteinExistence type="inferred from homology"/>
<evidence type="ECO:0000256" key="8">
    <source>
        <dbReference type="RuleBase" id="RU000461"/>
    </source>
</evidence>
<reference evidence="10 11" key="1">
    <citation type="submission" date="2024-07" db="EMBL/GenBank/DDBJ databases">
        <title>Section-level genome sequencing and comparative genomics of Aspergillus sections Usti and Cavernicolus.</title>
        <authorList>
            <consortium name="Lawrence Berkeley National Laboratory"/>
            <person name="Nybo J.L."/>
            <person name="Vesth T.C."/>
            <person name="Theobald S."/>
            <person name="Frisvad J.C."/>
            <person name="Larsen T.O."/>
            <person name="Kjaerboelling I."/>
            <person name="Rothschild-Mancinelli K."/>
            <person name="Lyhne E.K."/>
            <person name="Kogle M.E."/>
            <person name="Barry K."/>
            <person name="Clum A."/>
            <person name="Na H."/>
            <person name="Ledsgaard L."/>
            <person name="Lin J."/>
            <person name="Lipzen A."/>
            <person name="Kuo A."/>
            <person name="Riley R."/>
            <person name="Mondo S."/>
            <person name="LaButti K."/>
            <person name="Haridas S."/>
            <person name="Pangalinan J."/>
            <person name="Salamov A.A."/>
            <person name="Simmons B.A."/>
            <person name="Magnuson J.K."/>
            <person name="Chen J."/>
            <person name="Drula E."/>
            <person name="Henrissat B."/>
            <person name="Wiebenga A."/>
            <person name="Lubbers R.J."/>
            <person name="Gomes A.C."/>
            <person name="Makela M.R."/>
            <person name="Stajich J."/>
            <person name="Grigoriev I.V."/>
            <person name="Mortensen U.H."/>
            <person name="De vries R.P."/>
            <person name="Baker S.E."/>
            <person name="Andersen M.R."/>
        </authorList>
    </citation>
    <scope>NUCLEOTIDE SEQUENCE [LARGE SCALE GENOMIC DNA]</scope>
    <source>
        <strain evidence="10 11">CBS 600.67</strain>
    </source>
</reference>
<dbReference type="Proteomes" id="UP001610335">
    <property type="component" value="Unassembled WGS sequence"/>
</dbReference>
<keyword evidence="3 8" id="KW-0349">Heme</keyword>
<evidence type="ECO:0000256" key="4">
    <source>
        <dbReference type="ARBA" id="ARBA00022723"/>
    </source>
</evidence>
<comment type="similarity">
    <text evidence="2 8">Belongs to the cytochrome P450 family.</text>
</comment>
<evidence type="ECO:0000256" key="3">
    <source>
        <dbReference type="ARBA" id="ARBA00022617"/>
    </source>
</evidence>
<dbReference type="EMBL" id="JBFXLS010000023">
    <property type="protein sequence ID" value="KAL2827745.1"/>
    <property type="molecule type" value="Genomic_DNA"/>
</dbReference>
<organism evidence="10 11">
    <name type="scientific">Aspergillus cavernicola</name>
    <dbReference type="NCBI Taxonomy" id="176166"/>
    <lineage>
        <taxon>Eukaryota</taxon>
        <taxon>Fungi</taxon>
        <taxon>Dikarya</taxon>
        <taxon>Ascomycota</taxon>
        <taxon>Pezizomycotina</taxon>
        <taxon>Eurotiomycetes</taxon>
        <taxon>Eurotiomycetidae</taxon>
        <taxon>Eurotiales</taxon>
        <taxon>Aspergillaceae</taxon>
        <taxon>Aspergillus</taxon>
        <taxon>Aspergillus subgen. Nidulantes</taxon>
    </lineage>
</organism>
<evidence type="ECO:0000256" key="5">
    <source>
        <dbReference type="ARBA" id="ARBA00023002"/>
    </source>
</evidence>
<keyword evidence="7 8" id="KW-0503">Monooxygenase</keyword>
<name>A0ABR4IJ22_9EURO</name>
<comment type="caution">
    <text evidence="10">The sequence shown here is derived from an EMBL/GenBank/DDBJ whole genome shotgun (WGS) entry which is preliminary data.</text>
</comment>
<feature type="region of interest" description="Disordered" evidence="9">
    <location>
        <begin position="503"/>
        <end position="528"/>
    </location>
</feature>
<dbReference type="Pfam" id="PF00067">
    <property type="entry name" value="p450"/>
    <property type="match status" value="1"/>
</dbReference>
<evidence type="ECO:0000256" key="6">
    <source>
        <dbReference type="ARBA" id="ARBA00023004"/>
    </source>
</evidence>
<dbReference type="CDD" id="cd11040">
    <property type="entry name" value="CYP7_CYP8-like"/>
    <property type="match status" value="1"/>
</dbReference>
<comment type="cofactor">
    <cofactor evidence="1">
        <name>heme</name>
        <dbReference type="ChEBI" id="CHEBI:30413"/>
    </cofactor>
</comment>
<evidence type="ECO:0000256" key="7">
    <source>
        <dbReference type="ARBA" id="ARBA00023033"/>
    </source>
</evidence>
<dbReference type="PROSITE" id="PS00086">
    <property type="entry name" value="CYTOCHROME_P450"/>
    <property type="match status" value="1"/>
</dbReference>
<evidence type="ECO:0000256" key="9">
    <source>
        <dbReference type="SAM" id="MobiDB-lite"/>
    </source>
</evidence>
<sequence>MSSVPLGSEPTQGGMRLVNPMVYGLVGYVLWRLWRFTIRPFLNPNSPKEIPYTIPFIGHAISMLRNPHALLSSTIKYCNGSWEPAALTLFGQTVIFIFSEQDATEVLRERPDMIHTEHIKDLLHGLGCSGPGISEIDHDHQSKVSVSDGKVALTNHPSLYKVAEELMKKQVLDRHLGNGLLTRTLEVLETQIRWGGIEASTVLGTSEDGRELTVSLWRWAQVASIRTITTAWFGNAIWELSPSIIDDHMHVDHGLWKLLFRIPKPFAREVYAARTRVQRCLVGFLRLPESEKEDQSWAVKAAVEEMRSRGMSEEDMASYLLMVFWAINANTFKIVFWLVAHIVADPATLAAVTTEVASILSEDSHESLSALSIRFERNALLEALYNEAHRIALSTSSARTVRQDVTINGRIFSAGTHAVVPYRQLAMSHPLLSQDWDLFQPERFLSNPELGQSKSFLPFGGGNHKCVGRFLSRRLVLTFTALFIHRFEIRPLDGIPEMGFRPVSSGPGSPVGDMRLVISPRQEQQGST</sequence>
<dbReference type="SUPFAM" id="SSF48264">
    <property type="entry name" value="Cytochrome P450"/>
    <property type="match status" value="1"/>
</dbReference>
<dbReference type="InterPro" id="IPR002403">
    <property type="entry name" value="Cyt_P450_E_grp-IV"/>
</dbReference>
<evidence type="ECO:0000256" key="2">
    <source>
        <dbReference type="ARBA" id="ARBA00010617"/>
    </source>
</evidence>
<keyword evidence="6 8" id="KW-0408">Iron</keyword>
<protein>
    <submittedName>
        <fullName evidence="10">Cytochrome P450</fullName>
    </submittedName>
</protein>
<keyword evidence="11" id="KW-1185">Reference proteome</keyword>
<dbReference type="InterPro" id="IPR017972">
    <property type="entry name" value="Cyt_P450_CS"/>
</dbReference>
<evidence type="ECO:0000313" key="10">
    <source>
        <dbReference type="EMBL" id="KAL2827745.1"/>
    </source>
</evidence>
<keyword evidence="5 8" id="KW-0560">Oxidoreductase</keyword>
<evidence type="ECO:0000313" key="11">
    <source>
        <dbReference type="Proteomes" id="UP001610335"/>
    </source>
</evidence>
<dbReference type="PANTHER" id="PTHR24304">
    <property type="entry name" value="CYTOCHROME P450 FAMILY 7"/>
    <property type="match status" value="1"/>
</dbReference>
<dbReference type="InterPro" id="IPR036396">
    <property type="entry name" value="Cyt_P450_sf"/>
</dbReference>
<accession>A0ABR4IJ22</accession>
<dbReference type="InterPro" id="IPR001128">
    <property type="entry name" value="Cyt_P450"/>
</dbReference>
<keyword evidence="4 8" id="KW-0479">Metal-binding</keyword>
<dbReference type="Gene3D" id="1.10.630.10">
    <property type="entry name" value="Cytochrome P450"/>
    <property type="match status" value="1"/>
</dbReference>